<protein>
    <submittedName>
        <fullName evidence="2">Uncharacterized protein</fullName>
    </submittedName>
</protein>
<keyword evidence="3" id="KW-1185">Reference proteome</keyword>
<dbReference type="Proteomes" id="UP000800096">
    <property type="component" value="Unassembled WGS sequence"/>
</dbReference>
<feature type="compositionally biased region" description="Basic and acidic residues" evidence="1">
    <location>
        <begin position="341"/>
        <end position="354"/>
    </location>
</feature>
<evidence type="ECO:0000313" key="2">
    <source>
        <dbReference type="EMBL" id="KAF1916358.1"/>
    </source>
</evidence>
<gene>
    <name evidence="2" type="ORF">BDU57DRAFT_496914</name>
</gene>
<dbReference type="AlphaFoldDB" id="A0A6A5QND4"/>
<feature type="region of interest" description="Disordered" evidence="1">
    <location>
        <begin position="1"/>
        <end position="21"/>
    </location>
</feature>
<dbReference type="OrthoDB" id="3779310at2759"/>
<feature type="region of interest" description="Disordered" evidence="1">
    <location>
        <begin position="288"/>
        <end position="354"/>
    </location>
</feature>
<reference evidence="2" key="1">
    <citation type="journal article" date="2020" name="Stud. Mycol.">
        <title>101 Dothideomycetes genomes: a test case for predicting lifestyles and emergence of pathogens.</title>
        <authorList>
            <person name="Haridas S."/>
            <person name="Albert R."/>
            <person name="Binder M."/>
            <person name="Bloem J."/>
            <person name="Labutti K."/>
            <person name="Salamov A."/>
            <person name="Andreopoulos B."/>
            <person name="Baker S."/>
            <person name="Barry K."/>
            <person name="Bills G."/>
            <person name="Bluhm B."/>
            <person name="Cannon C."/>
            <person name="Castanera R."/>
            <person name="Culley D."/>
            <person name="Daum C."/>
            <person name="Ezra D."/>
            <person name="Gonzalez J."/>
            <person name="Henrissat B."/>
            <person name="Kuo A."/>
            <person name="Liang C."/>
            <person name="Lipzen A."/>
            <person name="Lutzoni F."/>
            <person name="Magnuson J."/>
            <person name="Mondo S."/>
            <person name="Nolan M."/>
            <person name="Ohm R."/>
            <person name="Pangilinan J."/>
            <person name="Park H.-J."/>
            <person name="Ramirez L."/>
            <person name="Alfaro M."/>
            <person name="Sun H."/>
            <person name="Tritt A."/>
            <person name="Yoshinaga Y."/>
            <person name="Zwiers L.-H."/>
            <person name="Turgeon B."/>
            <person name="Goodwin S."/>
            <person name="Spatafora J."/>
            <person name="Crous P."/>
            <person name="Grigoriev I."/>
        </authorList>
    </citation>
    <scope>NUCLEOTIDE SEQUENCE</scope>
    <source>
        <strain evidence="2">HMLAC05119</strain>
    </source>
</reference>
<accession>A0A6A5QND4</accession>
<feature type="compositionally biased region" description="Polar residues" evidence="1">
    <location>
        <begin position="1"/>
        <end position="11"/>
    </location>
</feature>
<evidence type="ECO:0000256" key="1">
    <source>
        <dbReference type="SAM" id="MobiDB-lite"/>
    </source>
</evidence>
<evidence type="ECO:0000313" key="3">
    <source>
        <dbReference type="Proteomes" id="UP000800096"/>
    </source>
</evidence>
<name>A0A6A5QND4_AMPQU</name>
<sequence>MPSEEALSTTPPVKLEDGEIDEGPFNAQRALIAYSSSPPPLIEARSLQLHDREIGRQREHMPSVSDQLKLSMYEYAALEDRYRTLSGQTSELRKLNMAYHDIILGSSPYHETAPSIEQLRAEAAHGGLRAKAREADAFRPFIRDAGGLQALTSQYASIQSLIEQVGGLEELKELITDEQMIRLRVSEVGGLPGLDHLVAQINFLRAEQREYTELKVMVDSPDGLRAKALKYDMLQEAFAAINRTQAGSAGMAQVTTPSVSLTVPVQDHPVISEAVAAMNPARAHLLNLAPRPQDPDRDLYEPKPLIKSSKRMTGSNDVPLGRVRAASRPVDQGQSTASNKRQHETEPEAHPAKRPRVDIGRASALIQATLVSSKMGSLPTQSIPSRPKAMTGYRIQHHDSDCGGEIIRKPSVENSFKQRVEAVQHDSSKRIGGEAVDIKSDEVDPVRDDRSSVESLLGLVDNFGQQVSTIEHTNETQHANPKPATATRSSTQSNAMALIGGYPIALWIGISNPVNPNPAKLIKSADIPSELTYFLVTEMKKYITSSDSKIWSSWKAMRPNPDTCVLRFVLDGHRPSGLPQERRVCRQCYFAGKHGRPCALLLEIGGVRTIVFMPLNDANRRGIAWTEKRFWIYNT</sequence>
<organism evidence="2 3">
    <name type="scientific">Ampelomyces quisqualis</name>
    <name type="common">Powdery mildew agent</name>
    <dbReference type="NCBI Taxonomy" id="50730"/>
    <lineage>
        <taxon>Eukaryota</taxon>
        <taxon>Fungi</taxon>
        <taxon>Dikarya</taxon>
        <taxon>Ascomycota</taxon>
        <taxon>Pezizomycotina</taxon>
        <taxon>Dothideomycetes</taxon>
        <taxon>Pleosporomycetidae</taxon>
        <taxon>Pleosporales</taxon>
        <taxon>Pleosporineae</taxon>
        <taxon>Phaeosphaeriaceae</taxon>
        <taxon>Ampelomyces</taxon>
    </lineage>
</organism>
<proteinExistence type="predicted"/>
<dbReference type="EMBL" id="ML979135">
    <property type="protein sequence ID" value="KAF1916358.1"/>
    <property type="molecule type" value="Genomic_DNA"/>
</dbReference>